<evidence type="ECO:0000313" key="1">
    <source>
        <dbReference type="EMBL" id="GIX65536.1"/>
    </source>
</evidence>
<dbReference type="Proteomes" id="UP001497744">
    <property type="component" value="Unassembled WGS sequence"/>
</dbReference>
<evidence type="ECO:0000313" key="2">
    <source>
        <dbReference type="Proteomes" id="UP001497744"/>
    </source>
</evidence>
<gene>
    <name evidence="1" type="ORF">BcabD6B2_49710</name>
</gene>
<dbReference type="EMBL" id="BPLF01000005">
    <property type="protein sequence ID" value="GIX65536.1"/>
    <property type="molecule type" value="Genomic_DNA"/>
</dbReference>
<proteinExistence type="predicted"/>
<dbReference type="GeneID" id="94197017"/>
<keyword evidence="2" id="KW-1185">Reference proteome</keyword>
<sequence>MTLLNARELLGLVDMSKCEDYALLGEDVLQSAKRADRYCYTHVATVLCGTKYSPGIAGANCVHIRSKFTSILGACLQNGDSGKPECNCSGLNMETLTITDPLVFCKLSSVIENGGGQVSFKHNELYDCMSLAESYNHCQIIGKALNHPKFCIDGGFQGYCNCRIQNIHDEAYAELCKSVVLPFLFSTLANTEQSVSSSTCRNADEAIHKSLQSKRVSELSILRVARRLQDALMTRSQELLDGLDSDRAFLMWKQDMEAKLRTLNSDMQNVLKFFNLSNRYTLSPFGTSYYYDPLVRSEADKGLKLLQDMGALVAELPTEMENMTALIGKIAPVLALDSKIKETLIHFKQFNSLITSGAHSTILGGRYYRPLDRMIFVRSRQLIASLQEAISRRLSSITSFLSTYVETPEDQGKERRVRAAAGELQFIAKLHESQLQWLLRNRTKQSGRAFSRSVGA</sequence>
<protein>
    <submittedName>
        <fullName evidence="1">Uncharacterized protein</fullName>
    </submittedName>
</protein>
<accession>A0AAV4LZ91</accession>
<dbReference type="RefSeq" id="XP_067717605.1">
    <property type="nucleotide sequence ID" value="XM_067861504.1"/>
</dbReference>
<comment type="caution">
    <text evidence="1">The sequence shown here is derived from an EMBL/GenBank/DDBJ whole genome shotgun (WGS) entry which is preliminary data.</text>
</comment>
<reference evidence="1 2" key="1">
    <citation type="submission" date="2021-06" db="EMBL/GenBank/DDBJ databases">
        <title>Genome sequence of Babesia caballi.</title>
        <authorList>
            <person name="Yamagishi J."/>
            <person name="Kidaka T."/>
            <person name="Ochi A."/>
        </authorList>
    </citation>
    <scope>NUCLEOTIDE SEQUENCE [LARGE SCALE GENOMIC DNA]</scope>
    <source>
        <strain evidence="1">USDA-D6B2</strain>
    </source>
</reference>
<organism evidence="1 2">
    <name type="scientific">Babesia caballi</name>
    <dbReference type="NCBI Taxonomy" id="5871"/>
    <lineage>
        <taxon>Eukaryota</taxon>
        <taxon>Sar</taxon>
        <taxon>Alveolata</taxon>
        <taxon>Apicomplexa</taxon>
        <taxon>Aconoidasida</taxon>
        <taxon>Piroplasmida</taxon>
        <taxon>Babesiidae</taxon>
        <taxon>Babesia</taxon>
    </lineage>
</organism>
<name>A0AAV4LZ91_BABCB</name>
<dbReference type="AlphaFoldDB" id="A0AAV4LZ91"/>